<dbReference type="EMBL" id="BTGU01000599">
    <property type="protein sequence ID" value="GMN68356.1"/>
    <property type="molecule type" value="Genomic_DNA"/>
</dbReference>
<evidence type="ECO:0000313" key="5">
    <source>
        <dbReference type="EMBL" id="GMN68375.1"/>
    </source>
</evidence>
<evidence type="ECO:0000313" key="4">
    <source>
        <dbReference type="EMBL" id="GMN68370.1"/>
    </source>
</evidence>
<dbReference type="EMBL" id="BTGU01000601">
    <property type="protein sequence ID" value="GMN68370.1"/>
    <property type="molecule type" value="Genomic_DNA"/>
</dbReference>
<name>A0AA88E9Q5_FICCA</name>
<dbReference type="Proteomes" id="UP001187192">
    <property type="component" value="Unassembled WGS sequence"/>
</dbReference>
<evidence type="ECO:0000313" key="3">
    <source>
        <dbReference type="EMBL" id="GMN68361.1"/>
    </source>
</evidence>
<keyword evidence="6" id="KW-1185">Reference proteome</keyword>
<gene>
    <name evidence="2" type="ORF">TIFTF001_037415</name>
    <name evidence="3" type="ORF">TIFTF001_037419</name>
    <name evidence="4" type="ORF">TIFTF001_037429</name>
    <name evidence="5" type="ORF">TIFTF001_037433</name>
</gene>
<evidence type="ECO:0000256" key="1">
    <source>
        <dbReference type="SAM" id="MobiDB-lite"/>
    </source>
</evidence>
<evidence type="ECO:0000313" key="2">
    <source>
        <dbReference type="EMBL" id="GMN68356.1"/>
    </source>
</evidence>
<feature type="region of interest" description="Disordered" evidence="1">
    <location>
        <begin position="1"/>
        <end position="22"/>
    </location>
</feature>
<dbReference type="AlphaFoldDB" id="A0AA88E9Q5"/>
<accession>A0AA88E9Q5</accession>
<evidence type="ECO:0000313" key="6">
    <source>
        <dbReference type="Proteomes" id="UP001187192"/>
    </source>
</evidence>
<protein>
    <submittedName>
        <fullName evidence="2">Uncharacterized protein</fullName>
    </submittedName>
</protein>
<sequence>MGGRVNPVGGDSHRKKPTDDMFKGKSAFTTVLKMLQPGLRAWLPLLDKGSQLTALKHTAKQELMRLQNA</sequence>
<dbReference type="EMBL" id="BTGU01000600">
    <property type="protein sequence ID" value="GMN68361.1"/>
    <property type="molecule type" value="Genomic_DNA"/>
</dbReference>
<comment type="caution">
    <text evidence="2">The sequence shown here is derived from an EMBL/GenBank/DDBJ whole genome shotgun (WGS) entry which is preliminary data.</text>
</comment>
<organism evidence="2 6">
    <name type="scientific">Ficus carica</name>
    <name type="common">Common fig</name>
    <dbReference type="NCBI Taxonomy" id="3494"/>
    <lineage>
        <taxon>Eukaryota</taxon>
        <taxon>Viridiplantae</taxon>
        <taxon>Streptophyta</taxon>
        <taxon>Embryophyta</taxon>
        <taxon>Tracheophyta</taxon>
        <taxon>Spermatophyta</taxon>
        <taxon>Magnoliopsida</taxon>
        <taxon>eudicotyledons</taxon>
        <taxon>Gunneridae</taxon>
        <taxon>Pentapetalae</taxon>
        <taxon>rosids</taxon>
        <taxon>fabids</taxon>
        <taxon>Rosales</taxon>
        <taxon>Moraceae</taxon>
        <taxon>Ficeae</taxon>
        <taxon>Ficus</taxon>
    </lineage>
</organism>
<reference evidence="2" key="1">
    <citation type="submission" date="2023-07" db="EMBL/GenBank/DDBJ databases">
        <title>draft genome sequence of fig (Ficus carica).</title>
        <authorList>
            <person name="Takahashi T."/>
            <person name="Nishimura K."/>
        </authorList>
    </citation>
    <scope>NUCLEOTIDE SEQUENCE</scope>
</reference>
<dbReference type="EMBL" id="BTGU01000602">
    <property type="protein sequence ID" value="GMN68375.1"/>
    <property type="molecule type" value="Genomic_DNA"/>
</dbReference>
<proteinExistence type="predicted"/>